<dbReference type="InParanoid" id="D8LHF8"/>
<dbReference type="Proteomes" id="UP000002630">
    <property type="component" value="Linkage Group LG23"/>
</dbReference>
<name>D8LHF8_ECTSI</name>
<protein>
    <submittedName>
        <fullName evidence="2">Uncharacterized protein</fullName>
    </submittedName>
</protein>
<sequence>MAYAGLPFFFYHCSSLREEDEARETNDTVNANINASGDANSRHLNQVHACPKTAPVHKRRGFSGPETDDTSRSRGRRYHS</sequence>
<evidence type="ECO:0000313" key="2">
    <source>
        <dbReference type="EMBL" id="CBN79109.1"/>
    </source>
</evidence>
<dbReference type="AlphaFoldDB" id="D8LHF8"/>
<accession>D8LHF8</accession>
<keyword evidence="3" id="KW-1185">Reference proteome</keyword>
<gene>
    <name evidence="2" type="ORF">Esi_0192_0009</name>
</gene>
<feature type="region of interest" description="Disordered" evidence="1">
    <location>
        <begin position="51"/>
        <end position="80"/>
    </location>
</feature>
<dbReference type="EMBL" id="FN649748">
    <property type="protein sequence ID" value="CBN79109.1"/>
    <property type="molecule type" value="Genomic_DNA"/>
</dbReference>
<evidence type="ECO:0000256" key="1">
    <source>
        <dbReference type="SAM" id="MobiDB-lite"/>
    </source>
</evidence>
<dbReference type="EMBL" id="FN648367">
    <property type="protein sequence ID" value="CBN79109.1"/>
    <property type="molecule type" value="Genomic_DNA"/>
</dbReference>
<reference evidence="2 3" key="1">
    <citation type="journal article" date="2010" name="Nature">
        <title>The Ectocarpus genome and the independent evolution of multicellularity in brown algae.</title>
        <authorList>
            <person name="Cock J.M."/>
            <person name="Sterck L."/>
            <person name="Rouze P."/>
            <person name="Scornet D."/>
            <person name="Allen A.E."/>
            <person name="Amoutzias G."/>
            <person name="Anthouard V."/>
            <person name="Artiguenave F."/>
            <person name="Aury J.M."/>
            <person name="Badger J.H."/>
            <person name="Beszteri B."/>
            <person name="Billiau K."/>
            <person name="Bonnet E."/>
            <person name="Bothwell J.H."/>
            <person name="Bowler C."/>
            <person name="Boyen C."/>
            <person name="Brownlee C."/>
            <person name="Carrano C.J."/>
            <person name="Charrier B."/>
            <person name="Cho G.Y."/>
            <person name="Coelho S.M."/>
            <person name="Collen J."/>
            <person name="Corre E."/>
            <person name="Da Silva C."/>
            <person name="Delage L."/>
            <person name="Delaroque N."/>
            <person name="Dittami S.M."/>
            <person name="Doulbeau S."/>
            <person name="Elias M."/>
            <person name="Farnham G."/>
            <person name="Gachon C.M."/>
            <person name="Gschloessl B."/>
            <person name="Heesch S."/>
            <person name="Jabbari K."/>
            <person name="Jubin C."/>
            <person name="Kawai H."/>
            <person name="Kimura K."/>
            <person name="Kloareg B."/>
            <person name="Kupper F.C."/>
            <person name="Lang D."/>
            <person name="Le Bail A."/>
            <person name="Leblanc C."/>
            <person name="Lerouge P."/>
            <person name="Lohr M."/>
            <person name="Lopez P.J."/>
            <person name="Martens C."/>
            <person name="Maumus F."/>
            <person name="Michel G."/>
            <person name="Miranda-Saavedra D."/>
            <person name="Morales J."/>
            <person name="Moreau H."/>
            <person name="Motomura T."/>
            <person name="Nagasato C."/>
            <person name="Napoli C.A."/>
            <person name="Nelson D.R."/>
            <person name="Nyvall-Collen P."/>
            <person name="Peters A.F."/>
            <person name="Pommier C."/>
            <person name="Potin P."/>
            <person name="Poulain J."/>
            <person name="Quesneville H."/>
            <person name="Read B."/>
            <person name="Rensing S.A."/>
            <person name="Ritter A."/>
            <person name="Rousvoal S."/>
            <person name="Samanta M."/>
            <person name="Samson G."/>
            <person name="Schroeder D.C."/>
            <person name="Segurens B."/>
            <person name="Strittmatter M."/>
            <person name="Tonon T."/>
            <person name="Tregear J.W."/>
            <person name="Valentin K."/>
            <person name="von Dassow P."/>
            <person name="Yamagishi T."/>
            <person name="Van de Peer Y."/>
            <person name="Wincker P."/>
        </authorList>
    </citation>
    <scope>NUCLEOTIDE SEQUENCE [LARGE SCALE GENOMIC DNA]</scope>
    <source>
        <strain evidence="3">Ec32 / CCAP1310/4</strain>
    </source>
</reference>
<evidence type="ECO:0000313" key="3">
    <source>
        <dbReference type="Proteomes" id="UP000002630"/>
    </source>
</evidence>
<organism evidence="2 3">
    <name type="scientific">Ectocarpus siliculosus</name>
    <name type="common">Brown alga</name>
    <name type="synonym">Conferva siliculosa</name>
    <dbReference type="NCBI Taxonomy" id="2880"/>
    <lineage>
        <taxon>Eukaryota</taxon>
        <taxon>Sar</taxon>
        <taxon>Stramenopiles</taxon>
        <taxon>Ochrophyta</taxon>
        <taxon>PX clade</taxon>
        <taxon>Phaeophyceae</taxon>
        <taxon>Ectocarpales</taxon>
        <taxon>Ectocarpaceae</taxon>
        <taxon>Ectocarpus</taxon>
    </lineage>
</organism>
<proteinExistence type="predicted"/>